<feature type="region of interest" description="Disordered" evidence="1">
    <location>
        <begin position="178"/>
        <end position="199"/>
    </location>
</feature>
<sequence length="199" mass="20994">MTRFPSRTALPLLACALLASACEAPVASGECKGTHLGQSVNWPISSNAVLSRIDFMEDGTRSTAIELSYTPDGVEGLQDFGVDIKLVKDVKIQEGGSKTVKLLPREDRLDPEETSLVLKWKGNMGDAEGYLAAPGVPVEGSVTLDRIALDHAEGHFVYRYKDGGELTCTFNVPEYGLTDITDDGDGGGGGGGGGDDDDD</sequence>
<feature type="chain" id="PRO_5046579780" description="Lipoprotein" evidence="2">
    <location>
        <begin position="22"/>
        <end position="199"/>
    </location>
</feature>
<dbReference type="PROSITE" id="PS51257">
    <property type="entry name" value="PROKAR_LIPOPROTEIN"/>
    <property type="match status" value="1"/>
</dbReference>
<comment type="caution">
    <text evidence="3">The sequence shown here is derived from an EMBL/GenBank/DDBJ whole genome shotgun (WGS) entry which is preliminary data.</text>
</comment>
<evidence type="ECO:0000256" key="2">
    <source>
        <dbReference type="SAM" id="SignalP"/>
    </source>
</evidence>
<reference evidence="3 4" key="1">
    <citation type="submission" date="2020-02" db="EMBL/GenBank/DDBJ databases">
        <authorList>
            <person name="Babadi Z.K."/>
            <person name="Risdian C."/>
            <person name="Ebrahimipour G.H."/>
            <person name="Wink J."/>
        </authorList>
    </citation>
    <scope>NUCLEOTIDE SEQUENCE [LARGE SCALE GENOMIC DNA]</scope>
    <source>
        <strain evidence="3 4">ZKHCc1 1396</strain>
    </source>
</reference>
<evidence type="ECO:0000313" key="3">
    <source>
        <dbReference type="EMBL" id="MBE4751670.1"/>
    </source>
</evidence>
<gene>
    <name evidence="3" type="ORF">G4177_26200</name>
</gene>
<keyword evidence="4" id="KW-1185">Reference proteome</keyword>
<keyword evidence="2" id="KW-0732">Signal</keyword>
<protein>
    <recommendedName>
        <fullName evidence="5">Lipoprotein</fullName>
    </recommendedName>
</protein>
<organism evidence="3 4">
    <name type="scientific">Corallococcus soli</name>
    <dbReference type="NCBI Taxonomy" id="2710757"/>
    <lineage>
        <taxon>Bacteria</taxon>
        <taxon>Pseudomonadati</taxon>
        <taxon>Myxococcota</taxon>
        <taxon>Myxococcia</taxon>
        <taxon>Myxococcales</taxon>
        <taxon>Cystobacterineae</taxon>
        <taxon>Myxococcaceae</taxon>
        <taxon>Corallococcus</taxon>
    </lineage>
</organism>
<evidence type="ECO:0008006" key="5">
    <source>
        <dbReference type="Google" id="ProtNLM"/>
    </source>
</evidence>
<proteinExistence type="predicted"/>
<evidence type="ECO:0000313" key="4">
    <source>
        <dbReference type="Proteomes" id="UP001516472"/>
    </source>
</evidence>
<dbReference type="EMBL" id="JAAIYO010000009">
    <property type="protein sequence ID" value="MBE4751670.1"/>
    <property type="molecule type" value="Genomic_DNA"/>
</dbReference>
<dbReference type="RefSeq" id="WP_193428874.1">
    <property type="nucleotide sequence ID" value="NZ_JAAIYO010000009.1"/>
</dbReference>
<feature type="signal peptide" evidence="2">
    <location>
        <begin position="1"/>
        <end position="21"/>
    </location>
</feature>
<dbReference type="Proteomes" id="UP001516472">
    <property type="component" value="Unassembled WGS sequence"/>
</dbReference>
<name>A0ABR9PUR4_9BACT</name>
<evidence type="ECO:0000256" key="1">
    <source>
        <dbReference type="SAM" id="MobiDB-lite"/>
    </source>
</evidence>
<accession>A0ABR9PUR4</accession>